<feature type="domain" description="Terpene synthase metal-binding" evidence="7">
    <location>
        <begin position="281"/>
        <end position="520"/>
    </location>
</feature>
<gene>
    <name evidence="8" type="ORF">FH972_000281</name>
</gene>
<evidence type="ECO:0000256" key="5">
    <source>
        <dbReference type="SAM" id="MobiDB-lite"/>
    </source>
</evidence>
<reference evidence="8 9" key="1">
    <citation type="submission" date="2019-06" db="EMBL/GenBank/DDBJ databases">
        <title>A chromosomal-level reference genome of Carpinus fangiana (Coryloideae, Betulaceae).</title>
        <authorList>
            <person name="Yang X."/>
            <person name="Wang Z."/>
            <person name="Zhang L."/>
            <person name="Hao G."/>
            <person name="Liu J."/>
            <person name="Yang Y."/>
        </authorList>
    </citation>
    <scope>NUCLEOTIDE SEQUENCE [LARGE SCALE GENOMIC DNA]</scope>
    <source>
        <strain evidence="8">Cfa_2016G</strain>
        <tissue evidence="8">Leaf</tissue>
    </source>
</reference>
<evidence type="ECO:0000313" key="9">
    <source>
        <dbReference type="Proteomes" id="UP000327013"/>
    </source>
</evidence>
<evidence type="ECO:0000259" key="7">
    <source>
        <dbReference type="Pfam" id="PF03936"/>
    </source>
</evidence>
<evidence type="ECO:0008006" key="10">
    <source>
        <dbReference type="Google" id="ProtNLM"/>
    </source>
</evidence>
<evidence type="ECO:0000256" key="4">
    <source>
        <dbReference type="ARBA" id="ARBA00023239"/>
    </source>
</evidence>
<dbReference type="InterPro" id="IPR050148">
    <property type="entry name" value="Terpene_synthase-like"/>
</dbReference>
<dbReference type="Gene3D" id="1.50.10.130">
    <property type="entry name" value="Terpene synthase, N-terminal domain"/>
    <property type="match status" value="1"/>
</dbReference>
<evidence type="ECO:0000256" key="2">
    <source>
        <dbReference type="ARBA" id="ARBA00022723"/>
    </source>
</evidence>
<dbReference type="GO" id="GO:0016102">
    <property type="term" value="P:diterpenoid biosynthetic process"/>
    <property type="evidence" value="ECO:0007669"/>
    <property type="project" value="InterPro"/>
</dbReference>
<dbReference type="InterPro" id="IPR034741">
    <property type="entry name" value="Terpene_cyclase-like_1_C"/>
</dbReference>
<dbReference type="FunFam" id="1.10.600.10:FF:000007">
    <property type="entry name" value="Isoprene synthase, chloroplastic"/>
    <property type="match status" value="1"/>
</dbReference>
<dbReference type="OrthoDB" id="1921927at2759"/>
<evidence type="ECO:0000259" key="6">
    <source>
        <dbReference type="Pfam" id="PF01397"/>
    </source>
</evidence>
<feature type="region of interest" description="Disordered" evidence="5">
    <location>
        <begin position="1"/>
        <end position="26"/>
    </location>
</feature>
<name>A0A5N6Q8F1_9ROSI</name>
<proteinExistence type="predicted"/>
<protein>
    <recommendedName>
        <fullName evidence="10">Terpene synthase N-terminal domain-containing protein</fullName>
    </recommendedName>
</protein>
<dbReference type="Proteomes" id="UP000327013">
    <property type="component" value="Chromosome 1"/>
</dbReference>
<keyword evidence="4" id="KW-0456">Lyase</keyword>
<evidence type="ECO:0000313" key="8">
    <source>
        <dbReference type="EMBL" id="KAE7995497.1"/>
    </source>
</evidence>
<dbReference type="EMBL" id="CM017321">
    <property type="protein sequence ID" value="KAE7995497.1"/>
    <property type="molecule type" value="Genomic_DNA"/>
</dbReference>
<accession>A0A5N6Q8F1</accession>
<dbReference type="Pfam" id="PF01397">
    <property type="entry name" value="Terpene_synth"/>
    <property type="match status" value="1"/>
</dbReference>
<dbReference type="SFLD" id="SFLDS00005">
    <property type="entry name" value="Isoprenoid_Synthase_Type_I"/>
    <property type="match status" value="1"/>
</dbReference>
<dbReference type="InterPro" id="IPR036965">
    <property type="entry name" value="Terpene_synth_N_sf"/>
</dbReference>
<dbReference type="InterPro" id="IPR008930">
    <property type="entry name" value="Terpenoid_cyclase/PrenylTrfase"/>
</dbReference>
<evidence type="ECO:0000256" key="1">
    <source>
        <dbReference type="ARBA" id="ARBA00001946"/>
    </source>
</evidence>
<dbReference type="SUPFAM" id="SSF48239">
    <property type="entry name" value="Terpenoid cyclases/Protein prenyltransferases"/>
    <property type="match status" value="1"/>
</dbReference>
<keyword evidence="9" id="KW-1185">Reference proteome</keyword>
<dbReference type="PANTHER" id="PTHR31225">
    <property type="entry name" value="OS04G0344100 PROTEIN-RELATED"/>
    <property type="match status" value="1"/>
</dbReference>
<dbReference type="AlphaFoldDB" id="A0A5N6Q8F1"/>
<dbReference type="PANTHER" id="PTHR31225:SF0">
    <property type="entry name" value="S-(+)-LINALOOL SYNTHASE, CHLOROPLASTIC"/>
    <property type="match status" value="1"/>
</dbReference>
<comment type="cofactor">
    <cofactor evidence="1">
        <name>Mg(2+)</name>
        <dbReference type="ChEBI" id="CHEBI:18420"/>
    </cofactor>
</comment>
<dbReference type="InterPro" id="IPR044814">
    <property type="entry name" value="Terpene_cyclase_plant_C1"/>
</dbReference>
<dbReference type="Pfam" id="PF03936">
    <property type="entry name" value="Terpene_synth_C"/>
    <property type="match status" value="1"/>
</dbReference>
<dbReference type="CDD" id="cd00684">
    <property type="entry name" value="Terpene_cyclase_plant_C1"/>
    <property type="match status" value="1"/>
</dbReference>
<dbReference type="InterPro" id="IPR008949">
    <property type="entry name" value="Isoprenoid_synthase_dom_sf"/>
</dbReference>
<feature type="domain" description="Terpene synthase N-terminal" evidence="6">
    <location>
        <begin position="67"/>
        <end position="211"/>
    </location>
</feature>
<dbReference type="GO" id="GO:0000287">
    <property type="term" value="F:magnesium ion binding"/>
    <property type="evidence" value="ECO:0007669"/>
    <property type="project" value="InterPro"/>
</dbReference>
<feature type="compositionally biased region" description="Polar residues" evidence="5">
    <location>
        <begin position="15"/>
        <end position="26"/>
    </location>
</feature>
<dbReference type="SFLD" id="SFLDG01019">
    <property type="entry name" value="Terpene_Cyclase_Like_1_C_Termi"/>
    <property type="match status" value="1"/>
</dbReference>
<dbReference type="GO" id="GO:0010333">
    <property type="term" value="F:terpene synthase activity"/>
    <property type="evidence" value="ECO:0007669"/>
    <property type="project" value="InterPro"/>
</dbReference>
<dbReference type="InterPro" id="IPR001906">
    <property type="entry name" value="Terpene_synth_N"/>
</dbReference>
<keyword evidence="3" id="KW-0460">Magnesium</keyword>
<keyword evidence="2" id="KW-0479">Metal-binding</keyword>
<organism evidence="8 9">
    <name type="scientific">Carpinus fangiana</name>
    <dbReference type="NCBI Taxonomy" id="176857"/>
    <lineage>
        <taxon>Eukaryota</taxon>
        <taxon>Viridiplantae</taxon>
        <taxon>Streptophyta</taxon>
        <taxon>Embryophyta</taxon>
        <taxon>Tracheophyta</taxon>
        <taxon>Spermatophyta</taxon>
        <taxon>Magnoliopsida</taxon>
        <taxon>eudicotyledons</taxon>
        <taxon>Gunneridae</taxon>
        <taxon>Pentapetalae</taxon>
        <taxon>rosids</taxon>
        <taxon>fabids</taxon>
        <taxon>Fagales</taxon>
        <taxon>Betulaceae</taxon>
        <taxon>Carpinus</taxon>
    </lineage>
</organism>
<sequence length="575" mass="65733">MASTTESFFAPSNPPNSHTDNPNPYSLTSMTSAQHYWSIAHDLKSASPPLEPHNYGIDQHDMGCVSVQHAQKMEACRHVLRKIGEDHPFESLYMIDAVQRLGIDNYFQEEIGAILHGHYVKYVAHDGDCGHELQEAALRFRLLRQQGYYVPADIFNNFKGKEGKFNEELAEDINGLMALYEASQLNIEGEDILDEAGNFSEQLLNARMRHLDESQVRVVGNTLRHPYHKSLARFMAKNFFGNFQQKNGWPNDLELLAKMDFNMVQSMHQKEIVQISKWWADLGLSKELKFARNQPLKWYICSVVCLTDPDMSDERVELTKPISLVYIIDDIFDVYGTIEELTLFTEAVNKWDFAALEQLPEYMKICFKALYDITNEISNKIHQKHGWNPVDYLRKAWASLCNAFLVEAKWFASGHSPKSEEYLENAVVSSGVHVVLVHTFFLLGQRVTKETEDLVDNIPGIISSPATILRLWDDLGSAMDENQEGRDGSYIDYYVKEHQGCSIEEAREKVVSLIAKAWKELNKECLSPNPFPAAFTKASLNIARMVPLLYNYDDNHCLPSFQEHLKSVLYESVSL</sequence>
<dbReference type="InterPro" id="IPR005630">
    <property type="entry name" value="Terpene_synthase_metal-bd"/>
</dbReference>
<dbReference type="Gene3D" id="1.10.600.10">
    <property type="entry name" value="Farnesyl Diphosphate Synthase"/>
    <property type="match status" value="1"/>
</dbReference>
<dbReference type="SUPFAM" id="SSF48576">
    <property type="entry name" value="Terpenoid synthases"/>
    <property type="match status" value="1"/>
</dbReference>
<evidence type="ECO:0000256" key="3">
    <source>
        <dbReference type="ARBA" id="ARBA00022842"/>
    </source>
</evidence>